<proteinExistence type="predicted"/>
<dbReference type="GO" id="GO:0006397">
    <property type="term" value="P:mRNA processing"/>
    <property type="evidence" value="ECO:0007669"/>
    <property type="project" value="InterPro"/>
</dbReference>
<dbReference type="Proteomes" id="UP001229421">
    <property type="component" value="Unassembled WGS sequence"/>
</dbReference>
<dbReference type="Pfam" id="PF00069">
    <property type="entry name" value="Pkinase"/>
    <property type="match status" value="2"/>
</dbReference>
<dbReference type="InterPro" id="IPR000719">
    <property type="entry name" value="Prot_kinase_dom"/>
</dbReference>
<dbReference type="SMART" id="SM00580">
    <property type="entry name" value="PUG"/>
    <property type="match status" value="1"/>
</dbReference>
<name>A0AAD8JUA5_TARER</name>
<accession>A0AAD8JUA5</accession>
<keyword evidence="2" id="KW-0547">Nucleotide-binding</keyword>
<evidence type="ECO:0000259" key="5">
    <source>
        <dbReference type="PROSITE" id="PS51392"/>
    </source>
</evidence>
<gene>
    <name evidence="6" type="ORF">QVD17_40897</name>
</gene>
<dbReference type="PANTHER" id="PTHR13954">
    <property type="entry name" value="IRE1-RELATED"/>
    <property type="match status" value="1"/>
</dbReference>
<dbReference type="PROSITE" id="PS50011">
    <property type="entry name" value="PROTEIN_KINASE_DOM"/>
    <property type="match status" value="1"/>
</dbReference>
<evidence type="ECO:0000256" key="2">
    <source>
        <dbReference type="ARBA" id="ARBA00022741"/>
    </source>
</evidence>
<dbReference type="GO" id="GO:1990604">
    <property type="term" value="C:IRE1-TRAF2-ASK1 complex"/>
    <property type="evidence" value="ECO:0007669"/>
    <property type="project" value="TreeGrafter"/>
</dbReference>
<dbReference type="PROSITE" id="PS51392">
    <property type="entry name" value="KEN"/>
    <property type="match status" value="1"/>
</dbReference>
<dbReference type="InterPro" id="IPR045133">
    <property type="entry name" value="IRE1/2-like"/>
</dbReference>
<evidence type="ECO:0000256" key="1">
    <source>
        <dbReference type="ARBA" id="ARBA00022729"/>
    </source>
</evidence>
<comment type="caution">
    <text evidence="6">The sequence shown here is derived from an EMBL/GenBank/DDBJ whole genome shotgun (WGS) entry which is preliminary data.</text>
</comment>
<dbReference type="GO" id="GO:0004521">
    <property type="term" value="F:RNA endonuclease activity"/>
    <property type="evidence" value="ECO:0007669"/>
    <property type="project" value="InterPro"/>
</dbReference>
<evidence type="ECO:0000256" key="3">
    <source>
        <dbReference type="ARBA" id="ARBA00022840"/>
    </source>
</evidence>
<dbReference type="PANTHER" id="PTHR13954:SF6">
    <property type="entry name" value="NON-SPECIFIC SERINE_THREONINE PROTEIN KINASE"/>
    <property type="match status" value="1"/>
</dbReference>
<dbReference type="Gene3D" id="1.10.510.10">
    <property type="entry name" value="Transferase(Phosphotransferase) domain 1"/>
    <property type="match status" value="2"/>
</dbReference>
<dbReference type="InterPro" id="IPR010513">
    <property type="entry name" value="KEN_dom"/>
</dbReference>
<keyword evidence="7" id="KW-1185">Reference proteome</keyword>
<dbReference type="InterPro" id="IPR038357">
    <property type="entry name" value="KEN_sf"/>
</dbReference>
<dbReference type="Pfam" id="PF06479">
    <property type="entry name" value="Ribonuc_2-5A"/>
    <property type="match status" value="1"/>
</dbReference>
<dbReference type="InterPro" id="IPR011009">
    <property type="entry name" value="Kinase-like_dom_sf"/>
</dbReference>
<keyword evidence="3" id="KW-0067">ATP-binding</keyword>
<evidence type="ECO:0000313" key="7">
    <source>
        <dbReference type="Proteomes" id="UP001229421"/>
    </source>
</evidence>
<dbReference type="GO" id="GO:0005524">
    <property type="term" value="F:ATP binding"/>
    <property type="evidence" value="ECO:0007669"/>
    <property type="project" value="UniProtKB-KW"/>
</dbReference>
<protein>
    <submittedName>
        <fullName evidence="6">Uncharacterized protein</fullName>
    </submittedName>
</protein>
<dbReference type="GO" id="GO:0036498">
    <property type="term" value="P:IRE1-mediated unfolded protein response"/>
    <property type="evidence" value="ECO:0007669"/>
    <property type="project" value="TreeGrafter"/>
</dbReference>
<dbReference type="Gene3D" id="1.20.1440.180">
    <property type="entry name" value="KEN domain"/>
    <property type="match status" value="1"/>
</dbReference>
<dbReference type="SUPFAM" id="SSF56112">
    <property type="entry name" value="Protein kinase-like (PK-like)"/>
    <property type="match status" value="1"/>
</dbReference>
<dbReference type="EMBL" id="JAUHHV010000011">
    <property type="protein sequence ID" value="KAK1408822.1"/>
    <property type="molecule type" value="Genomic_DNA"/>
</dbReference>
<keyword evidence="1" id="KW-0732">Signal</keyword>
<sequence length="536" mass="61530">MSCKDAVGVDLLRMRGGGCDIGLAQLQTTMNPHVIRRLSVDIDQVTNEIRWMTMPRRVINDALVLRQQIAQGNNGTLVYEGTYRGLPVTVKRLVKCLHDDSLEIKIFSSLEKNHTNVIHFYGYEEDDNFIYLILERCDFTLSDLLKTNKHPELWSSSTDYPTTDMLELMRGIVVGLVHLHSLGFIHTNLRPSNVLMAGLCPKLSGLGSCIELLSRHDDKEDIGLEIPSAMAELVDDPDWERPFAESEIAYGTYGLEKALEGFGLFGTVTAGWGGLIPEVVVLDNNGSEMPFAEVELLDDIGWKIRWEVKNFFNLGYGGWRAPEFLKHGHQTPATDVFALGCVLFFCMTKDRHPFGDHQPLDANVIKDQPFNLFSICLTPEARHLIYQLLNPNFEKRPKASKVLCHPLFWIAATRLSFLSDVGKWLETEHKKASYELGALERIRTYKKWNLNMDVDLIFQMAQHAEYNYNMVGDLLRFIQHTTNRYQELPTKVQILLGALPEGVDLYFRERFFALLTDVYDVVYHRCKQEEWFKRYR</sequence>
<dbReference type="AlphaFoldDB" id="A0AAD8JUA5"/>
<dbReference type="GO" id="GO:0051082">
    <property type="term" value="F:unfolded protein binding"/>
    <property type="evidence" value="ECO:0007669"/>
    <property type="project" value="TreeGrafter"/>
</dbReference>
<feature type="domain" description="Protein kinase" evidence="4">
    <location>
        <begin position="63"/>
        <end position="408"/>
    </location>
</feature>
<organism evidence="6 7">
    <name type="scientific">Tagetes erecta</name>
    <name type="common">African marigold</name>
    <dbReference type="NCBI Taxonomy" id="13708"/>
    <lineage>
        <taxon>Eukaryota</taxon>
        <taxon>Viridiplantae</taxon>
        <taxon>Streptophyta</taxon>
        <taxon>Embryophyta</taxon>
        <taxon>Tracheophyta</taxon>
        <taxon>Spermatophyta</taxon>
        <taxon>Magnoliopsida</taxon>
        <taxon>eudicotyledons</taxon>
        <taxon>Gunneridae</taxon>
        <taxon>Pentapetalae</taxon>
        <taxon>asterids</taxon>
        <taxon>campanulids</taxon>
        <taxon>Asterales</taxon>
        <taxon>Asteraceae</taxon>
        <taxon>Asteroideae</taxon>
        <taxon>Heliantheae alliance</taxon>
        <taxon>Tageteae</taxon>
        <taxon>Tagetes</taxon>
    </lineage>
</organism>
<evidence type="ECO:0000313" key="6">
    <source>
        <dbReference type="EMBL" id="KAK1408822.1"/>
    </source>
</evidence>
<dbReference type="GO" id="GO:0004674">
    <property type="term" value="F:protein serine/threonine kinase activity"/>
    <property type="evidence" value="ECO:0007669"/>
    <property type="project" value="InterPro"/>
</dbReference>
<feature type="domain" description="KEN" evidence="5">
    <location>
        <begin position="411"/>
        <end position="536"/>
    </location>
</feature>
<reference evidence="6" key="1">
    <citation type="journal article" date="2023" name="bioRxiv">
        <title>Improved chromosome-level genome assembly for marigold (Tagetes erecta).</title>
        <authorList>
            <person name="Jiang F."/>
            <person name="Yuan L."/>
            <person name="Wang S."/>
            <person name="Wang H."/>
            <person name="Xu D."/>
            <person name="Wang A."/>
            <person name="Fan W."/>
        </authorList>
    </citation>
    <scope>NUCLEOTIDE SEQUENCE</scope>
    <source>
        <strain evidence="6">WSJ</strain>
        <tissue evidence="6">Leaf</tissue>
    </source>
</reference>
<evidence type="ECO:0000259" key="4">
    <source>
        <dbReference type="PROSITE" id="PS50011"/>
    </source>
</evidence>